<dbReference type="InterPro" id="IPR013087">
    <property type="entry name" value="Znf_C2H2_type"/>
</dbReference>
<feature type="compositionally biased region" description="Low complexity" evidence="6">
    <location>
        <begin position="39"/>
        <end position="48"/>
    </location>
</feature>
<feature type="region of interest" description="Disordered" evidence="6">
    <location>
        <begin position="1"/>
        <end position="50"/>
    </location>
</feature>
<dbReference type="RefSeq" id="XP_028019981.2">
    <property type="nucleotide sequence ID" value="XM_028164180.2"/>
</dbReference>
<protein>
    <submittedName>
        <fullName evidence="9">Krueppel-like factor 17</fullName>
    </submittedName>
</protein>
<dbReference type="PANTHER" id="PTHR23235:SF159">
    <property type="entry name" value="KRUEPPEL-LIKE FACTOR 17"/>
    <property type="match status" value="1"/>
</dbReference>
<sequence length="397" mass="44285">MCNRSQVEMEQRAEDRSQWHGAPHQFTEDTEKSMSILDVSSSPGSSGVHTSWNHGPSGIQHVPQCIELETISLVSAEAPRQNASEMGPHFSMLLPDHGVSYCPQVTFTPSQMIYTEGMSPSQTGMMMFKGPQAMPLGEPSIPGMATTFGGNLRMSPNGPPVSPASGIPMMSHVRMRTMPYSDLPTVTSNGGPLTPKTLLDPTMPSTEALEMLRSLDQMVPPRNPHNYGMPPAGSPLLLALESQGSFVSQPVSQEDPFLPKQPLPAPRRAEQYSGAQERAPRRRSPVSRPYRCDYENCEKAYTKRSHLVSHQRKHTGERPYKCMWEACTWSFFRSDELRRHTRIHTKYRPHKCDQCGRQFMRSDHLRQHQRTHMRVPTSPDPLADSGHMAGPPPAPGL</sequence>
<dbReference type="PANTHER" id="PTHR23235">
    <property type="entry name" value="KRUEPPEL-LIKE TRANSCRIPTION FACTOR"/>
    <property type="match status" value="1"/>
</dbReference>
<reference evidence="9" key="2">
    <citation type="submission" date="2025-08" db="UniProtKB">
        <authorList>
            <consortium name="RefSeq"/>
        </authorList>
    </citation>
    <scope>IDENTIFICATION</scope>
</reference>
<feature type="region of interest" description="Disordered" evidence="6">
    <location>
        <begin position="248"/>
        <end position="288"/>
    </location>
</feature>
<dbReference type="PROSITE" id="PS50157">
    <property type="entry name" value="ZINC_FINGER_C2H2_2"/>
    <property type="match status" value="3"/>
</dbReference>
<dbReference type="Gene3D" id="3.30.160.60">
    <property type="entry name" value="Classic Zinc Finger"/>
    <property type="match status" value="3"/>
</dbReference>
<evidence type="ECO:0000256" key="1">
    <source>
        <dbReference type="ARBA" id="ARBA00022723"/>
    </source>
</evidence>
<evidence type="ECO:0000256" key="4">
    <source>
        <dbReference type="ARBA" id="ARBA00022833"/>
    </source>
</evidence>
<dbReference type="InParanoid" id="A0A452CAN7"/>
<keyword evidence="8" id="KW-1185">Reference proteome</keyword>
<dbReference type="STRING" id="310752.A0A452CAN7"/>
<feature type="compositionally biased region" description="Basic and acidic residues" evidence="6">
    <location>
        <begin position="7"/>
        <end position="18"/>
    </location>
</feature>
<reference evidence="8" key="1">
    <citation type="submission" date="2025-05" db="UniProtKB">
        <authorList>
            <consortium name="RefSeq"/>
        </authorList>
    </citation>
    <scope>NUCLEOTIDE SEQUENCE [LARGE SCALE GENOMIC DNA]</scope>
</reference>
<feature type="domain" description="C2H2-type" evidence="7">
    <location>
        <begin position="320"/>
        <end position="349"/>
    </location>
</feature>
<accession>A0A452CAN7</accession>
<dbReference type="Pfam" id="PF00096">
    <property type="entry name" value="zf-C2H2"/>
    <property type="match status" value="3"/>
</dbReference>
<dbReference type="CDD" id="cd21574">
    <property type="entry name" value="KLF17_N"/>
    <property type="match status" value="1"/>
</dbReference>
<keyword evidence="3 5" id="KW-0863">Zinc-finger</keyword>
<evidence type="ECO:0000256" key="2">
    <source>
        <dbReference type="ARBA" id="ARBA00022737"/>
    </source>
</evidence>
<gene>
    <name evidence="9" type="primary">KLF17</name>
</gene>
<keyword evidence="1" id="KW-0479">Metal-binding</keyword>
<evidence type="ECO:0000313" key="9">
    <source>
        <dbReference type="RefSeq" id="XP_028019981.2"/>
    </source>
</evidence>
<dbReference type="SMART" id="SM00355">
    <property type="entry name" value="ZnF_C2H2"/>
    <property type="match status" value="3"/>
</dbReference>
<dbReference type="PROSITE" id="PS00028">
    <property type="entry name" value="ZINC_FINGER_C2H2_1"/>
    <property type="match status" value="3"/>
</dbReference>
<dbReference type="GO" id="GO:0008270">
    <property type="term" value="F:zinc ion binding"/>
    <property type="evidence" value="ECO:0007669"/>
    <property type="project" value="UniProtKB-KW"/>
</dbReference>
<dbReference type="InterPro" id="IPR036236">
    <property type="entry name" value="Znf_C2H2_sf"/>
</dbReference>
<dbReference type="GO" id="GO:0000978">
    <property type="term" value="F:RNA polymerase II cis-regulatory region sequence-specific DNA binding"/>
    <property type="evidence" value="ECO:0007669"/>
    <property type="project" value="TreeGrafter"/>
</dbReference>
<dbReference type="GO" id="GO:0000981">
    <property type="term" value="F:DNA-binding transcription factor activity, RNA polymerase II-specific"/>
    <property type="evidence" value="ECO:0007669"/>
    <property type="project" value="TreeGrafter"/>
</dbReference>
<keyword evidence="4" id="KW-0862">Zinc</keyword>
<dbReference type="AlphaFoldDB" id="A0A452CAN7"/>
<organism evidence="8 9">
    <name type="scientific">Balaenoptera acutorostrata</name>
    <name type="common">Common minke whale</name>
    <name type="synonym">Balaena rostrata</name>
    <dbReference type="NCBI Taxonomy" id="9767"/>
    <lineage>
        <taxon>Eukaryota</taxon>
        <taxon>Metazoa</taxon>
        <taxon>Chordata</taxon>
        <taxon>Craniata</taxon>
        <taxon>Vertebrata</taxon>
        <taxon>Euteleostomi</taxon>
        <taxon>Mammalia</taxon>
        <taxon>Eutheria</taxon>
        <taxon>Laurasiatheria</taxon>
        <taxon>Artiodactyla</taxon>
        <taxon>Whippomorpha</taxon>
        <taxon>Cetacea</taxon>
        <taxon>Mysticeti</taxon>
        <taxon>Balaenopteridae</taxon>
        <taxon>Balaenoptera</taxon>
    </lineage>
</organism>
<feature type="domain" description="C2H2-type" evidence="7">
    <location>
        <begin position="290"/>
        <end position="319"/>
    </location>
</feature>
<dbReference type="SUPFAM" id="SSF57667">
    <property type="entry name" value="beta-beta-alpha zinc fingers"/>
    <property type="match status" value="3"/>
</dbReference>
<dbReference type="GO" id="GO:0005634">
    <property type="term" value="C:nucleus"/>
    <property type="evidence" value="ECO:0007669"/>
    <property type="project" value="UniProtKB-SubCell"/>
</dbReference>
<proteinExistence type="predicted"/>
<evidence type="ECO:0000256" key="3">
    <source>
        <dbReference type="ARBA" id="ARBA00022771"/>
    </source>
</evidence>
<evidence type="ECO:0000256" key="5">
    <source>
        <dbReference type="PROSITE-ProRule" id="PRU00042"/>
    </source>
</evidence>
<dbReference type="GeneID" id="103010401"/>
<evidence type="ECO:0000313" key="8">
    <source>
        <dbReference type="Proteomes" id="UP001652580"/>
    </source>
</evidence>
<feature type="region of interest" description="Disordered" evidence="6">
    <location>
        <begin position="369"/>
        <end position="397"/>
    </location>
</feature>
<keyword evidence="2" id="KW-0677">Repeat</keyword>
<dbReference type="Proteomes" id="UP001652580">
    <property type="component" value="Chromosome 1"/>
</dbReference>
<name>A0A452CAN7_BALAC</name>
<evidence type="ECO:0000259" key="7">
    <source>
        <dbReference type="PROSITE" id="PS50157"/>
    </source>
</evidence>
<feature type="domain" description="C2H2-type" evidence="7">
    <location>
        <begin position="350"/>
        <end position="372"/>
    </location>
</feature>
<evidence type="ECO:0000256" key="6">
    <source>
        <dbReference type="SAM" id="MobiDB-lite"/>
    </source>
</evidence>